<gene>
    <name evidence="3" type="ORF">J2S63_002965</name>
</gene>
<dbReference type="Gene3D" id="3.30.450.20">
    <property type="entry name" value="PAS domain"/>
    <property type="match status" value="1"/>
</dbReference>
<organism evidence="3 4">
    <name type="scientific">Nocardioides marmoribigeumensis</name>
    <dbReference type="NCBI Taxonomy" id="433649"/>
    <lineage>
        <taxon>Bacteria</taxon>
        <taxon>Bacillati</taxon>
        <taxon>Actinomycetota</taxon>
        <taxon>Actinomycetes</taxon>
        <taxon>Propionibacteriales</taxon>
        <taxon>Nocardioidaceae</taxon>
        <taxon>Nocardioides</taxon>
    </lineage>
</organism>
<reference evidence="3 4" key="1">
    <citation type="submission" date="2023-07" db="EMBL/GenBank/DDBJ databases">
        <title>Sequencing the genomes of 1000 actinobacteria strains.</title>
        <authorList>
            <person name="Klenk H.-P."/>
        </authorList>
    </citation>
    <scope>NUCLEOTIDE SEQUENCE [LARGE SCALE GENOMIC DNA]</scope>
    <source>
        <strain evidence="3 4">DSM 19426</strain>
    </source>
</reference>
<sequence>MENPTGRHGPQDPRDGGASGDGSQWLLRSALMASAEAQVLLDREGRLVLANRHADERLGLAGRHLGRPVEELPIPLELRDHLEHAREQRAPLWVHDVLGRDDRGVRCYDVEVVPLSGQGPLEHGWTVILHDCSQPTQPTQRPQVDEPADDSVPGAELGEVSVVDLFVILVEHHRFEVREAVRRLTVGLLASGYPEDSERVSASDAMGILEDVLRTP</sequence>
<feature type="compositionally biased region" description="Polar residues" evidence="1">
    <location>
        <begin position="133"/>
        <end position="142"/>
    </location>
</feature>
<evidence type="ECO:0000259" key="2">
    <source>
        <dbReference type="Pfam" id="PF08448"/>
    </source>
</evidence>
<dbReference type="EMBL" id="JAVDYG010000001">
    <property type="protein sequence ID" value="MDR7363412.1"/>
    <property type="molecule type" value="Genomic_DNA"/>
</dbReference>
<name>A0ABU2BYD7_9ACTN</name>
<dbReference type="Pfam" id="PF08448">
    <property type="entry name" value="PAS_4"/>
    <property type="match status" value="1"/>
</dbReference>
<comment type="caution">
    <text evidence="3">The sequence shown here is derived from an EMBL/GenBank/DDBJ whole genome shotgun (WGS) entry which is preliminary data.</text>
</comment>
<evidence type="ECO:0000313" key="4">
    <source>
        <dbReference type="Proteomes" id="UP001183648"/>
    </source>
</evidence>
<proteinExistence type="predicted"/>
<dbReference type="Proteomes" id="UP001183648">
    <property type="component" value="Unassembled WGS sequence"/>
</dbReference>
<accession>A0ABU2BYD7</accession>
<protein>
    <submittedName>
        <fullName evidence="3">PAS domain-containing protein</fullName>
    </submittedName>
</protein>
<dbReference type="RefSeq" id="WP_310303782.1">
    <property type="nucleotide sequence ID" value="NZ_BAAAPS010000003.1"/>
</dbReference>
<dbReference type="SUPFAM" id="SSF55785">
    <property type="entry name" value="PYP-like sensor domain (PAS domain)"/>
    <property type="match status" value="1"/>
</dbReference>
<feature type="region of interest" description="Disordered" evidence="1">
    <location>
        <begin position="1"/>
        <end position="23"/>
    </location>
</feature>
<evidence type="ECO:0000256" key="1">
    <source>
        <dbReference type="SAM" id="MobiDB-lite"/>
    </source>
</evidence>
<dbReference type="InterPro" id="IPR035965">
    <property type="entry name" value="PAS-like_dom_sf"/>
</dbReference>
<feature type="region of interest" description="Disordered" evidence="1">
    <location>
        <begin position="133"/>
        <end position="153"/>
    </location>
</feature>
<keyword evidence="4" id="KW-1185">Reference proteome</keyword>
<dbReference type="InterPro" id="IPR013656">
    <property type="entry name" value="PAS_4"/>
</dbReference>
<feature type="domain" description="PAS fold-4" evidence="2">
    <location>
        <begin position="39"/>
        <end position="134"/>
    </location>
</feature>
<evidence type="ECO:0000313" key="3">
    <source>
        <dbReference type="EMBL" id="MDR7363412.1"/>
    </source>
</evidence>